<evidence type="ECO:0000256" key="6">
    <source>
        <dbReference type="RuleBase" id="RU361277"/>
    </source>
</evidence>
<evidence type="ECO:0000259" key="7">
    <source>
        <dbReference type="Pfam" id="PF00107"/>
    </source>
</evidence>
<dbReference type="Gene3D" id="3.90.180.10">
    <property type="entry name" value="Medium-chain alcohol dehydrogenases, catalytic domain"/>
    <property type="match status" value="1"/>
</dbReference>
<dbReference type="InterPro" id="IPR013154">
    <property type="entry name" value="ADH-like_N"/>
</dbReference>
<dbReference type="SUPFAM" id="SSF50129">
    <property type="entry name" value="GroES-like"/>
    <property type="match status" value="1"/>
</dbReference>
<evidence type="ECO:0000256" key="5">
    <source>
        <dbReference type="ARBA" id="ARBA00023002"/>
    </source>
</evidence>
<dbReference type="InterPro" id="IPR013149">
    <property type="entry name" value="ADH-like_C"/>
</dbReference>
<dbReference type="InterPro" id="IPR036291">
    <property type="entry name" value="NAD(P)-bd_dom_sf"/>
</dbReference>
<dbReference type="InterPro" id="IPR011032">
    <property type="entry name" value="GroES-like_sf"/>
</dbReference>
<comment type="similarity">
    <text evidence="2 6">Belongs to the zinc-containing alcohol dehydrogenase family.</text>
</comment>
<dbReference type="InterPro" id="IPR002328">
    <property type="entry name" value="ADH_Zn_CS"/>
</dbReference>
<evidence type="ECO:0000256" key="4">
    <source>
        <dbReference type="ARBA" id="ARBA00022833"/>
    </source>
</evidence>
<keyword evidence="3 6" id="KW-0479">Metal-binding</keyword>
<sequence length="354" mass="38568">MIMKGYVIAGANKAEWRDFPVPKINPYGALIKTEIVSPCTTDIHLLQTGCASIPHLVGKAMGHEMVGTVQEVGSAVKNFKPGDRVVVSACQPNFRSMEAQAGMPKLNNTSQYWIDDPDRGGSFIEQYYLLDADMNLAHIPDSVTMEQAIMVPDMVSTAFEGVRELEIKYGDTVVMLGVGPVGLMGVCAAVLKGAGRVFVIGSRKVCFDVAKEYGATDFIDYHDGDFVKKILELNGGPVDGVLVSGGSSSSITEALNLVKRGGIVSNVTAFFADENTVLSNVAWGYGYSEKTIKAVECTGGRWILEKFLSLVEYGRLQPEKLITHRFHGMGKIEDAVQLFIDHDRSLIKPIVYFD</sequence>
<evidence type="ECO:0000259" key="8">
    <source>
        <dbReference type="Pfam" id="PF08240"/>
    </source>
</evidence>
<feature type="domain" description="Alcohol dehydrogenase-like N-terminal" evidence="8">
    <location>
        <begin position="28"/>
        <end position="140"/>
    </location>
</feature>
<dbReference type="SUPFAM" id="SSF51735">
    <property type="entry name" value="NAD(P)-binding Rossmann-fold domains"/>
    <property type="match status" value="1"/>
</dbReference>
<feature type="domain" description="Alcohol dehydrogenase-like C-terminal" evidence="7">
    <location>
        <begin position="180"/>
        <end position="276"/>
    </location>
</feature>
<comment type="cofactor">
    <cofactor evidence="1 6">
        <name>Zn(2+)</name>
        <dbReference type="ChEBI" id="CHEBI:29105"/>
    </cofactor>
</comment>
<evidence type="ECO:0000256" key="2">
    <source>
        <dbReference type="ARBA" id="ARBA00008072"/>
    </source>
</evidence>
<evidence type="ECO:0000313" key="9">
    <source>
        <dbReference type="EMBL" id="PRO95383.1"/>
    </source>
</evidence>
<dbReference type="Gene3D" id="3.40.50.720">
    <property type="entry name" value="NAD(P)-binding Rossmann-like Domain"/>
    <property type="match status" value="1"/>
</dbReference>
<dbReference type="Pfam" id="PF08240">
    <property type="entry name" value="ADH_N"/>
    <property type="match status" value="1"/>
</dbReference>
<dbReference type="PROSITE" id="PS00059">
    <property type="entry name" value="ADH_ZINC"/>
    <property type="match status" value="1"/>
</dbReference>
<gene>
    <name evidence="9" type="ORF">C6Y08_04880</name>
</gene>
<keyword evidence="10" id="KW-1185">Reference proteome</keyword>
<protein>
    <submittedName>
        <fullName evidence="9">NAD(P)-dependent alcohol dehydrogenase</fullName>
    </submittedName>
</protein>
<reference evidence="9 10" key="1">
    <citation type="submission" date="2018-03" db="EMBL/GenBank/DDBJ databases">
        <title>Draft Genome Sequences of six Lactobacillus pentosus Strains Isolated from Brines of Traditionally Fermented Spanish-Style Green Table Olives.</title>
        <authorList>
            <person name="Calero-Delgado B."/>
            <person name="Martin-Platero A.M."/>
            <person name="Perez-Pulido A.J."/>
            <person name="Benitez-Cabello A."/>
            <person name="Casimiro-Soriguer C.S."/>
            <person name="Martinez-Bueno M."/>
            <person name="Arroyo-Lopez F.N."/>
            <person name="Rodriguez-Gomez F."/>
            <person name="Bautista-Gallego J."/>
            <person name="Garrido-Fernandez A."/>
            <person name="Jimenez-Diaz R."/>
        </authorList>
    </citation>
    <scope>NUCLEOTIDE SEQUENCE [LARGE SCALE GENOMIC DNA]</scope>
    <source>
        <strain evidence="9 10">IG2</strain>
    </source>
</reference>
<accession>A0ABX5D1E9</accession>
<dbReference type="PANTHER" id="PTHR42813:SF4">
    <property type="entry name" value="NADP-DEPENDENT ISOPROPANOL DEHYDROGENASE"/>
    <property type="match status" value="1"/>
</dbReference>
<evidence type="ECO:0000256" key="3">
    <source>
        <dbReference type="ARBA" id="ARBA00022723"/>
    </source>
</evidence>
<evidence type="ECO:0000256" key="1">
    <source>
        <dbReference type="ARBA" id="ARBA00001947"/>
    </source>
</evidence>
<dbReference type="Pfam" id="PF00107">
    <property type="entry name" value="ADH_zinc_N"/>
    <property type="match status" value="1"/>
</dbReference>
<name>A0ABX5D1E9_LACPE</name>
<dbReference type="PANTHER" id="PTHR42813">
    <property type="entry name" value="ZINC-TYPE ALCOHOL DEHYDROGENASE-LIKE"/>
    <property type="match status" value="1"/>
</dbReference>
<comment type="caution">
    <text evidence="9">The sequence shown here is derived from an EMBL/GenBank/DDBJ whole genome shotgun (WGS) entry which is preliminary data.</text>
</comment>
<dbReference type="EMBL" id="PVOB01000062">
    <property type="protein sequence ID" value="PRO95383.1"/>
    <property type="molecule type" value="Genomic_DNA"/>
</dbReference>
<keyword evidence="5" id="KW-0560">Oxidoreductase</keyword>
<dbReference type="Proteomes" id="UP000238378">
    <property type="component" value="Unassembled WGS sequence"/>
</dbReference>
<organism evidence="9 10">
    <name type="scientific">Lactiplantibacillus pentosus</name>
    <name type="common">Lactobacillus pentosus</name>
    <dbReference type="NCBI Taxonomy" id="1589"/>
    <lineage>
        <taxon>Bacteria</taxon>
        <taxon>Bacillati</taxon>
        <taxon>Bacillota</taxon>
        <taxon>Bacilli</taxon>
        <taxon>Lactobacillales</taxon>
        <taxon>Lactobacillaceae</taxon>
        <taxon>Lactiplantibacillus</taxon>
    </lineage>
</organism>
<keyword evidence="4 6" id="KW-0862">Zinc</keyword>
<evidence type="ECO:0000313" key="10">
    <source>
        <dbReference type="Proteomes" id="UP000238378"/>
    </source>
</evidence>
<proteinExistence type="inferred from homology"/>